<sequence>MPIDLHQRKVLLTGASGGLGVHVARALAGAGAHLILTARDADKLSELAAACERAGAQVSVIAADLANPDDRARLIESAGEIDVLINNAGVEYTRRLLDQSDAQVHDQIALNLAVPIDLTRRVLPPMLARKRGTIVNISSMSGKGATPYNSVYAATKHGLNGFTTSLGLELHGTGVHVGVVCPGFVSEGMWGRTGIRAPLALREVRPQKVAAGVMKVLRGAKQVLVTEGPVRPLLALVELFPGIEAPMLRMTNIVRTLERRADALDAAQD</sequence>
<dbReference type="PANTHER" id="PTHR44196:SF1">
    <property type="entry name" value="DEHYDROGENASE_REDUCTASE SDR FAMILY MEMBER 7B"/>
    <property type="match status" value="1"/>
</dbReference>
<protein>
    <submittedName>
        <fullName evidence="5">Oxidoreductase, short-chain dehydrogenase/reductase family protein</fullName>
    </submittedName>
</protein>
<dbReference type="PRINTS" id="PR00081">
    <property type="entry name" value="GDHRDH"/>
</dbReference>
<evidence type="ECO:0000256" key="3">
    <source>
        <dbReference type="RuleBase" id="RU000363"/>
    </source>
</evidence>
<organism evidence="5 6">
    <name type="scientific">Enhygromyxa salina</name>
    <dbReference type="NCBI Taxonomy" id="215803"/>
    <lineage>
        <taxon>Bacteria</taxon>
        <taxon>Pseudomonadati</taxon>
        <taxon>Myxococcota</taxon>
        <taxon>Polyangia</taxon>
        <taxon>Nannocystales</taxon>
        <taxon>Nannocystaceae</taxon>
        <taxon>Enhygromyxa</taxon>
    </lineage>
</organism>
<feature type="domain" description="Ketoreductase" evidence="4">
    <location>
        <begin position="8"/>
        <end position="188"/>
    </location>
</feature>
<dbReference type="AlphaFoldDB" id="A0A0C2CWS1"/>
<gene>
    <name evidence="5" type="ORF">DB30_07257</name>
</gene>
<comment type="caution">
    <text evidence="5">The sequence shown here is derived from an EMBL/GenBank/DDBJ whole genome shotgun (WGS) entry which is preliminary data.</text>
</comment>
<evidence type="ECO:0000256" key="2">
    <source>
        <dbReference type="ARBA" id="ARBA00023002"/>
    </source>
</evidence>
<keyword evidence="2" id="KW-0560">Oxidoreductase</keyword>
<dbReference type="EMBL" id="JMCC02000080">
    <property type="protein sequence ID" value="KIG14070.1"/>
    <property type="molecule type" value="Genomic_DNA"/>
</dbReference>
<dbReference type="GO" id="GO:0016491">
    <property type="term" value="F:oxidoreductase activity"/>
    <property type="evidence" value="ECO:0007669"/>
    <property type="project" value="UniProtKB-KW"/>
</dbReference>
<dbReference type="Pfam" id="PF00106">
    <property type="entry name" value="adh_short"/>
    <property type="match status" value="1"/>
</dbReference>
<dbReference type="RefSeq" id="WP_052554341.1">
    <property type="nucleotide sequence ID" value="NZ_JMCC02000080.1"/>
</dbReference>
<dbReference type="InterPro" id="IPR020904">
    <property type="entry name" value="Sc_DH/Rdtase_CS"/>
</dbReference>
<dbReference type="Gene3D" id="3.40.50.720">
    <property type="entry name" value="NAD(P)-binding Rossmann-like Domain"/>
    <property type="match status" value="1"/>
</dbReference>
<evidence type="ECO:0000313" key="6">
    <source>
        <dbReference type="Proteomes" id="UP000031599"/>
    </source>
</evidence>
<dbReference type="PROSITE" id="PS00061">
    <property type="entry name" value="ADH_SHORT"/>
    <property type="match status" value="1"/>
</dbReference>
<dbReference type="GO" id="GO:0016020">
    <property type="term" value="C:membrane"/>
    <property type="evidence" value="ECO:0007669"/>
    <property type="project" value="TreeGrafter"/>
</dbReference>
<evidence type="ECO:0000313" key="5">
    <source>
        <dbReference type="EMBL" id="KIG14070.1"/>
    </source>
</evidence>
<dbReference type="InterPro" id="IPR002347">
    <property type="entry name" value="SDR_fam"/>
</dbReference>
<dbReference type="SMART" id="SM00822">
    <property type="entry name" value="PKS_KR"/>
    <property type="match status" value="1"/>
</dbReference>
<evidence type="ECO:0000256" key="1">
    <source>
        <dbReference type="ARBA" id="ARBA00006484"/>
    </source>
</evidence>
<accession>A0A0C2CWS1</accession>
<evidence type="ECO:0000259" key="4">
    <source>
        <dbReference type="SMART" id="SM00822"/>
    </source>
</evidence>
<name>A0A0C2CWS1_9BACT</name>
<reference evidence="5 6" key="1">
    <citation type="submission" date="2014-12" db="EMBL/GenBank/DDBJ databases">
        <title>Genome assembly of Enhygromyxa salina DSM 15201.</title>
        <authorList>
            <person name="Sharma G."/>
            <person name="Subramanian S."/>
        </authorList>
    </citation>
    <scope>NUCLEOTIDE SEQUENCE [LARGE SCALE GENOMIC DNA]</scope>
    <source>
        <strain evidence="5 6">DSM 15201</strain>
    </source>
</reference>
<dbReference type="SUPFAM" id="SSF51735">
    <property type="entry name" value="NAD(P)-binding Rossmann-fold domains"/>
    <property type="match status" value="1"/>
</dbReference>
<dbReference type="InterPro" id="IPR057326">
    <property type="entry name" value="KR_dom"/>
</dbReference>
<dbReference type="Proteomes" id="UP000031599">
    <property type="component" value="Unassembled WGS sequence"/>
</dbReference>
<dbReference type="PRINTS" id="PR00080">
    <property type="entry name" value="SDRFAMILY"/>
</dbReference>
<dbReference type="InterPro" id="IPR036291">
    <property type="entry name" value="NAD(P)-bd_dom_sf"/>
</dbReference>
<dbReference type="PANTHER" id="PTHR44196">
    <property type="entry name" value="DEHYDROGENASE/REDUCTASE SDR FAMILY MEMBER 7B"/>
    <property type="match status" value="1"/>
</dbReference>
<proteinExistence type="inferred from homology"/>
<comment type="similarity">
    <text evidence="1 3">Belongs to the short-chain dehydrogenases/reductases (SDR) family.</text>
</comment>